<keyword evidence="1" id="KW-0812">Transmembrane</keyword>
<dbReference type="EMBL" id="KX149097">
    <property type="protein sequence ID" value="ANS91827.1"/>
    <property type="molecule type" value="Genomic_DNA"/>
</dbReference>
<evidence type="ECO:0000256" key="1">
    <source>
        <dbReference type="SAM" id="Phobius"/>
    </source>
</evidence>
<proteinExistence type="predicted"/>
<keyword evidence="2" id="KW-0614">Plasmid</keyword>
<evidence type="ECO:0000313" key="2">
    <source>
        <dbReference type="EMBL" id="ANS91827.1"/>
    </source>
</evidence>
<keyword evidence="1" id="KW-1133">Transmembrane helix</keyword>
<gene>
    <name evidence="2" type="ORF">pWBG707_00014</name>
</gene>
<accession>A0A1B1P6L1</accession>
<reference evidence="2" key="2">
    <citation type="submission" date="2016-04" db="EMBL/GenBank/DDBJ databases">
        <authorList>
            <person name="Ramsay J.P."/>
        </authorList>
    </citation>
    <scope>NUCLEOTIDE SEQUENCE</scope>
    <source>
        <strain evidence="2">WBG7410</strain>
        <plasmid evidence="2">pWBG707</plasmid>
    </source>
</reference>
<name>A0A1B1P6L1_STAAU</name>
<feature type="transmembrane region" description="Helical" evidence="1">
    <location>
        <begin position="6"/>
        <end position="24"/>
    </location>
</feature>
<organism evidence="2">
    <name type="scientific">Staphylococcus aureus</name>
    <dbReference type="NCBI Taxonomy" id="1280"/>
    <lineage>
        <taxon>Bacteria</taxon>
        <taxon>Bacillati</taxon>
        <taxon>Bacillota</taxon>
        <taxon>Bacilli</taxon>
        <taxon>Bacillales</taxon>
        <taxon>Staphylococcaceae</taxon>
        <taxon>Staphylococcus</taxon>
    </lineage>
</organism>
<dbReference type="AlphaFoldDB" id="A0A1B1P6L1"/>
<sequence>MVNILGIAIILIAIATTFYSYKVMKQSLKKE</sequence>
<keyword evidence="1" id="KW-0472">Membrane</keyword>
<geneLocation type="plasmid" evidence="2">
    <name>pWBG707</name>
</geneLocation>
<protein>
    <submittedName>
        <fullName evidence="2">Uncharacterized protein</fullName>
    </submittedName>
</protein>
<reference evidence="2" key="1">
    <citation type="journal article" date="1992" name="FEMS Microbiol. Lett.">
        <title>Conjugative trimethoprim resistance in Staphylococcus aureus.</title>
        <authorList>
            <person name="Udo E.E."/>
            <person name="Wei M.Q."/>
            <person name="Grubb W.B."/>
        </authorList>
    </citation>
    <scope>NUCLEOTIDE SEQUENCE</scope>
    <source>
        <strain evidence="2">WBG7410</strain>
        <plasmid evidence="2">pWBG707</plasmid>
    </source>
</reference>